<reference evidence="1 2" key="1">
    <citation type="submission" date="2014-02" db="EMBL/GenBank/DDBJ databases">
        <title>The small core and large imbalanced accessory genome model reveals a collaborative survival strategy of Sorangium cellulosum strains in nature.</title>
        <authorList>
            <person name="Han K."/>
            <person name="Peng R."/>
            <person name="Blom J."/>
            <person name="Li Y.-Z."/>
        </authorList>
    </citation>
    <scope>NUCLEOTIDE SEQUENCE [LARGE SCALE GENOMIC DNA]</scope>
    <source>
        <strain evidence="1 2">So0157-25</strain>
    </source>
</reference>
<protein>
    <recommendedName>
        <fullName evidence="3">Transcriptional initiation protein Tat</fullName>
    </recommendedName>
</protein>
<dbReference type="InterPro" id="IPR006311">
    <property type="entry name" value="TAT_signal"/>
</dbReference>
<sequence length="494" mass="53825">MKPVESKIGRRQLLRWGVAAGGAFGLSSLVSSRGRGAGIPPRYLLVIGAHGGASIIDSALAVRHSETARWETINTFPDNEVKGFDDSPLRAVDLERPTSGPFPFPLRAKQSPFVQAHREQMLVATLTGSSVNHLVGQRRSITGNEAWRGRTLQECVAMEYGDDFAIPNVNMSSGGFADRGHDETLPPHCFSELIAQPSTWSLGLDARKGIKAAPASALLGEARRLRDEQIEPQSPFLQAFGQAEPLRLWAQQRAKARTNLEARGLLEKLCLLRDSKDYPLSDYNVEASPEAAMLRETFPLLDTDPFEAQAALAYLLFKNQVCVTATIWPTTRVIVDEATDTLVNAPVAFDYAHNYHRSMQAVMWTRILKITDALIRLLKQTPADDSGASLWDRTLIYVATEFGRTKSRVGGQDEFGSSHDLNNGVLLVSPMLKGNRVLGGVDPDTGLTYGFDPTTGAPEKGRQTSEAEIFSGILDVMRVDTSGSGLPAVTALRG</sequence>
<proteinExistence type="predicted"/>
<dbReference type="AlphaFoldDB" id="A0A150PLM8"/>
<comment type="caution">
    <text evidence="1">The sequence shown here is derived from an EMBL/GenBank/DDBJ whole genome shotgun (WGS) entry which is preliminary data.</text>
</comment>
<dbReference type="EMBL" id="JELY01001211">
    <property type="protein sequence ID" value="KYF56550.1"/>
    <property type="molecule type" value="Genomic_DNA"/>
</dbReference>
<dbReference type="Proteomes" id="UP000075420">
    <property type="component" value="Unassembled WGS sequence"/>
</dbReference>
<evidence type="ECO:0000313" key="1">
    <source>
        <dbReference type="EMBL" id="KYF56550.1"/>
    </source>
</evidence>
<organism evidence="1 2">
    <name type="scientific">Sorangium cellulosum</name>
    <name type="common">Polyangium cellulosum</name>
    <dbReference type="NCBI Taxonomy" id="56"/>
    <lineage>
        <taxon>Bacteria</taxon>
        <taxon>Pseudomonadati</taxon>
        <taxon>Myxococcota</taxon>
        <taxon>Polyangia</taxon>
        <taxon>Polyangiales</taxon>
        <taxon>Polyangiaceae</taxon>
        <taxon>Sorangium</taxon>
    </lineage>
</organism>
<evidence type="ECO:0000313" key="2">
    <source>
        <dbReference type="Proteomes" id="UP000075420"/>
    </source>
</evidence>
<name>A0A150PLM8_SORCE</name>
<gene>
    <name evidence="1" type="ORF">BE08_36750</name>
</gene>
<evidence type="ECO:0008006" key="3">
    <source>
        <dbReference type="Google" id="ProtNLM"/>
    </source>
</evidence>
<accession>A0A150PLM8</accession>
<dbReference type="PROSITE" id="PS51318">
    <property type="entry name" value="TAT"/>
    <property type="match status" value="1"/>
</dbReference>